<dbReference type="GO" id="GO:0005886">
    <property type="term" value="C:plasma membrane"/>
    <property type="evidence" value="ECO:0007669"/>
    <property type="project" value="UniProtKB-SubCell"/>
</dbReference>
<dbReference type="OrthoDB" id="3460055at2"/>
<feature type="transmembrane region" description="Helical" evidence="7">
    <location>
        <begin position="245"/>
        <end position="267"/>
    </location>
</feature>
<feature type="transmembrane region" description="Helical" evidence="7">
    <location>
        <begin position="99"/>
        <end position="117"/>
    </location>
</feature>
<dbReference type="InterPro" id="IPR036259">
    <property type="entry name" value="MFS_trans_sf"/>
</dbReference>
<evidence type="ECO:0000313" key="10">
    <source>
        <dbReference type="Proteomes" id="UP000294901"/>
    </source>
</evidence>
<feature type="transmembrane region" description="Helical" evidence="7">
    <location>
        <begin position="166"/>
        <end position="186"/>
    </location>
</feature>
<evidence type="ECO:0000256" key="4">
    <source>
        <dbReference type="ARBA" id="ARBA00022989"/>
    </source>
</evidence>
<evidence type="ECO:0000256" key="2">
    <source>
        <dbReference type="ARBA" id="ARBA00022475"/>
    </source>
</evidence>
<dbReference type="RefSeq" id="WP_133871471.1">
    <property type="nucleotide sequence ID" value="NZ_BOMD01000131.1"/>
</dbReference>
<evidence type="ECO:0000256" key="3">
    <source>
        <dbReference type="ARBA" id="ARBA00022692"/>
    </source>
</evidence>
<dbReference type="InterPro" id="IPR020846">
    <property type="entry name" value="MFS_dom"/>
</dbReference>
<dbReference type="Proteomes" id="UP000294901">
    <property type="component" value="Unassembled WGS sequence"/>
</dbReference>
<feature type="transmembrane region" description="Helical" evidence="7">
    <location>
        <begin position="339"/>
        <end position="360"/>
    </location>
</feature>
<feature type="transmembrane region" description="Helical" evidence="7">
    <location>
        <begin position="42"/>
        <end position="63"/>
    </location>
</feature>
<sequence length="431" mass="44247">MWTLLRTNRSFRTLFASSAVTSFGETAVYLSLAIWVKDLTGSNAAAGIVFLAITLPGLFAPVLGHIVDRVSRRRLMIGMDLAMAALFLTLLAVRSDGQVWIIYLVTFAYGVLSASPAPPALLKDVLPSEDAASARSLIMAVGEGVRIVSPVVGAGVYVAFGGSALAVFGSATFLIAALLLISVHVVESEPEPAGEPLRSSVVAGFRFVRGVPLLLRLSLTTVAFMLVVGLLETAVFAAIQGLGRPAAFLGVIASFQGGGSVVGGLISGSFVKRWGEVRATCAGYALITVGLLLCLAGNIPLFLVGVVLLGLGIPFVMVSLGTALHLYTPGRMQGRVNAAVSSVSGGAQALSIAAGAALIGVLGYQAMYLAMAATAVLCSASLLVGRVPQPEIARSVVDDAQDDSAADDVARGGAADDVAMDDDALDPETSR</sequence>
<evidence type="ECO:0000256" key="5">
    <source>
        <dbReference type="ARBA" id="ARBA00023136"/>
    </source>
</evidence>
<feature type="transmembrane region" description="Helical" evidence="7">
    <location>
        <begin position="12"/>
        <end position="36"/>
    </location>
</feature>
<keyword evidence="3 7" id="KW-0812">Transmembrane</keyword>
<proteinExistence type="predicted"/>
<evidence type="ECO:0000313" key="9">
    <source>
        <dbReference type="EMBL" id="TDO36761.1"/>
    </source>
</evidence>
<feature type="transmembrane region" description="Helical" evidence="7">
    <location>
        <begin position="305"/>
        <end position="327"/>
    </location>
</feature>
<dbReference type="SUPFAM" id="SSF103473">
    <property type="entry name" value="MFS general substrate transporter"/>
    <property type="match status" value="1"/>
</dbReference>
<accession>A0A4R6JN13</accession>
<dbReference type="InterPro" id="IPR011701">
    <property type="entry name" value="MFS"/>
</dbReference>
<dbReference type="EMBL" id="SNWR01000001">
    <property type="protein sequence ID" value="TDO36761.1"/>
    <property type="molecule type" value="Genomic_DNA"/>
</dbReference>
<feature type="domain" description="Major facilitator superfamily (MFS) profile" evidence="8">
    <location>
        <begin position="10"/>
        <end position="393"/>
    </location>
</feature>
<dbReference type="Pfam" id="PF07690">
    <property type="entry name" value="MFS_1"/>
    <property type="match status" value="1"/>
</dbReference>
<evidence type="ECO:0000256" key="6">
    <source>
        <dbReference type="SAM" id="MobiDB-lite"/>
    </source>
</evidence>
<feature type="region of interest" description="Disordered" evidence="6">
    <location>
        <begin position="396"/>
        <end position="431"/>
    </location>
</feature>
<dbReference type="PANTHER" id="PTHR23513:SF6">
    <property type="entry name" value="MAJOR FACILITATOR SUPERFAMILY ASSOCIATED DOMAIN-CONTAINING PROTEIN"/>
    <property type="match status" value="1"/>
</dbReference>
<keyword evidence="2" id="KW-1003">Cell membrane</keyword>
<evidence type="ECO:0000256" key="1">
    <source>
        <dbReference type="ARBA" id="ARBA00004651"/>
    </source>
</evidence>
<dbReference type="AlphaFoldDB" id="A0A4R6JN13"/>
<reference evidence="9 10" key="1">
    <citation type="submission" date="2019-03" db="EMBL/GenBank/DDBJ databases">
        <title>Sequencing the genomes of 1000 actinobacteria strains.</title>
        <authorList>
            <person name="Klenk H.-P."/>
        </authorList>
    </citation>
    <scope>NUCLEOTIDE SEQUENCE [LARGE SCALE GENOMIC DNA]</scope>
    <source>
        <strain evidence="9 10">DSM 43805</strain>
    </source>
</reference>
<feature type="transmembrane region" description="Helical" evidence="7">
    <location>
        <begin position="366"/>
        <end position="385"/>
    </location>
</feature>
<comment type="caution">
    <text evidence="9">The sequence shown here is derived from an EMBL/GenBank/DDBJ whole genome shotgun (WGS) entry which is preliminary data.</text>
</comment>
<comment type="subcellular location">
    <subcellularLocation>
        <location evidence="1">Cell membrane</location>
        <topology evidence="1">Multi-pass membrane protein</topology>
    </subcellularLocation>
</comment>
<dbReference type="PANTHER" id="PTHR23513">
    <property type="entry name" value="INTEGRAL MEMBRANE EFFLUX PROTEIN-RELATED"/>
    <property type="match status" value="1"/>
</dbReference>
<dbReference type="Gene3D" id="1.20.1250.20">
    <property type="entry name" value="MFS general substrate transporter like domains"/>
    <property type="match status" value="1"/>
</dbReference>
<evidence type="ECO:0000259" key="8">
    <source>
        <dbReference type="PROSITE" id="PS50850"/>
    </source>
</evidence>
<protein>
    <submittedName>
        <fullName evidence="9">Na+/melibiose symporter-like transporter</fullName>
    </submittedName>
</protein>
<gene>
    <name evidence="9" type="ORF">C8E87_0343</name>
</gene>
<feature type="transmembrane region" description="Helical" evidence="7">
    <location>
        <begin position="213"/>
        <end position="239"/>
    </location>
</feature>
<dbReference type="PROSITE" id="PS50850">
    <property type="entry name" value="MFS"/>
    <property type="match status" value="1"/>
</dbReference>
<keyword evidence="4 7" id="KW-1133">Transmembrane helix</keyword>
<dbReference type="GO" id="GO:0022857">
    <property type="term" value="F:transmembrane transporter activity"/>
    <property type="evidence" value="ECO:0007669"/>
    <property type="project" value="InterPro"/>
</dbReference>
<keyword evidence="10" id="KW-1185">Reference proteome</keyword>
<evidence type="ECO:0000256" key="7">
    <source>
        <dbReference type="SAM" id="Phobius"/>
    </source>
</evidence>
<keyword evidence="5 7" id="KW-0472">Membrane</keyword>
<feature type="transmembrane region" description="Helical" evidence="7">
    <location>
        <begin position="279"/>
        <end position="299"/>
    </location>
</feature>
<organism evidence="9 10">
    <name type="scientific">Paractinoplanes brasiliensis</name>
    <dbReference type="NCBI Taxonomy" id="52695"/>
    <lineage>
        <taxon>Bacteria</taxon>
        <taxon>Bacillati</taxon>
        <taxon>Actinomycetota</taxon>
        <taxon>Actinomycetes</taxon>
        <taxon>Micromonosporales</taxon>
        <taxon>Micromonosporaceae</taxon>
        <taxon>Paractinoplanes</taxon>
    </lineage>
</organism>
<dbReference type="CDD" id="cd06173">
    <property type="entry name" value="MFS_MefA_like"/>
    <property type="match status" value="1"/>
</dbReference>
<name>A0A4R6JN13_9ACTN</name>
<feature type="compositionally biased region" description="Acidic residues" evidence="6">
    <location>
        <begin position="418"/>
        <end position="431"/>
    </location>
</feature>